<dbReference type="AlphaFoldDB" id="X0UWC0"/>
<sequence>MTDIEGAKTRAKEGVAAAADELIDVSRRIHENPELAMQERQAAALLADRLEAHGFQVERCAVGLETAVRATWGEGPVTIAYLCEYDALPEMGHACGHNLIATAGLGAAYGLKAALSPSEVRLIVFGTPAEESIGGKIILLARGAFEGVDAALMAHPSPADIDMPPMYGIDQVEVEYRGQSAHASFA</sequence>
<protein>
    <recommendedName>
        <fullName evidence="2">Peptidase M20 dimerisation domain-containing protein</fullName>
    </recommendedName>
</protein>
<feature type="non-terminal residue" evidence="1">
    <location>
        <position position="186"/>
    </location>
</feature>
<dbReference type="PANTHER" id="PTHR30575">
    <property type="entry name" value="PEPTIDASE M20"/>
    <property type="match status" value="1"/>
</dbReference>
<organism evidence="1">
    <name type="scientific">marine sediment metagenome</name>
    <dbReference type="NCBI Taxonomy" id="412755"/>
    <lineage>
        <taxon>unclassified sequences</taxon>
        <taxon>metagenomes</taxon>
        <taxon>ecological metagenomes</taxon>
    </lineage>
</organism>
<name>X0UWC0_9ZZZZ</name>
<dbReference type="Gene3D" id="3.40.630.10">
    <property type="entry name" value="Zn peptidases"/>
    <property type="match status" value="1"/>
</dbReference>
<proteinExistence type="predicted"/>
<reference evidence="1" key="1">
    <citation type="journal article" date="2014" name="Front. Microbiol.">
        <title>High frequency of phylogenetically diverse reductive dehalogenase-homologous genes in deep subseafloor sedimentary metagenomes.</title>
        <authorList>
            <person name="Kawai M."/>
            <person name="Futagami T."/>
            <person name="Toyoda A."/>
            <person name="Takaki Y."/>
            <person name="Nishi S."/>
            <person name="Hori S."/>
            <person name="Arai W."/>
            <person name="Tsubouchi T."/>
            <person name="Morono Y."/>
            <person name="Uchiyama I."/>
            <person name="Ito T."/>
            <person name="Fujiyama A."/>
            <person name="Inagaki F."/>
            <person name="Takami H."/>
        </authorList>
    </citation>
    <scope>NUCLEOTIDE SEQUENCE</scope>
    <source>
        <strain evidence="1">Expedition CK06-06</strain>
    </source>
</reference>
<gene>
    <name evidence="1" type="ORF">S01H1_46022</name>
</gene>
<comment type="caution">
    <text evidence="1">The sequence shown here is derived from an EMBL/GenBank/DDBJ whole genome shotgun (WGS) entry which is preliminary data.</text>
</comment>
<evidence type="ECO:0008006" key="2">
    <source>
        <dbReference type="Google" id="ProtNLM"/>
    </source>
</evidence>
<evidence type="ECO:0000313" key="1">
    <source>
        <dbReference type="EMBL" id="GAG04608.1"/>
    </source>
</evidence>
<dbReference type="PANTHER" id="PTHR30575:SF0">
    <property type="entry name" value="XAA-ARG DIPEPTIDASE"/>
    <property type="match status" value="1"/>
</dbReference>
<dbReference type="EMBL" id="BARS01029446">
    <property type="protein sequence ID" value="GAG04608.1"/>
    <property type="molecule type" value="Genomic_DNA"/>
</dbReference>
<dbReference type="SUPFAM" id="SSF53187">
    <property type="entry name" value="Zn-dependent exopeptidases"/>
    <property type="match status" value="1"/>
</dbReference>
<dbReference type="GO" id="GO:0016805">
    <property type="term" value="F:dipeptidase activity"/>
    <property type="evidence" value="ECO:0007669"/>
    <property type="project" value="TreeGrafter"/>
</dbReference>
<dbReference type="InterPro" id="IPR052030">
    <property type="entry name" value="Peptidase_M20/M20A_hydrolases"/>
</dbReference>
<accession>X0UWC0</accession>